<comment type="caution">
    <text evidence="1">The sequence shown here is derived from an EMBL/GenBank/DDBJ whole genome shotgun (WGS) entry which is preliminary data.</text>
</comment>
<protein>
    <recommendedName>
        <fullName evidence="3">Cobalt ion binding protein</fullName>
    </recommendedName>
</protein>
<dbReference type="PANTHER" id="PTHR34050:SF1">
    <property type="entry name" value="DNA REPAIR RAD52-LIKE PROTEIN 1, MITOCHONDRIAL"/>
    <property type="match status" value="1"/>
</dbReference>
<evidence type="ECO:0000313" key="1">
    <source>
        <dbReference type="EMBL" id="KAL3638597.1"/>
    </source>
</evidence>
<keyword evidence="2" id="KW-1185">Reference proteome</keyword>
<sequence>MAATARSWLGFQLVRRRLSSNPFNSTCFSTSSYSPREIRVEDEEEVPSSGISRPLSHILKDLSKKVPQSLISLRTESSPPVKYIPWHTLNRILNLHAPEWSGEVRSITYSTDGKYVSVVYRITLYGTDAEIFREATGTAYVDERDPVQEAETKAFGRACARFGLGLHLFHHDS</sequence>
<dbReference type="PANTHER" id="PTHR34050">
    <property type="entry name" value="DNA REPAIR RAD52-LIKE PROTEIN 2, CHLOROPLASTIC"/>
    <property type="match status" value="1"/>
</dbReference>
<gene>
    <name evidence="1" type="ORF">CASFOL_016504</name>
</gene>
<dbReference type="EMBL" id="JAVIJP010000018">
    <property type="protein sequence ID" value="KAL3638597.1"/>
    <property type="molecule type" value="Genomic_DNA"/>
</dbReference>
<name>A0ABD3DCR6_9LAMI</name>
<dbReference type="Proteomes" id="UP001632038">
    <property type="component" value="Unassembled WGS sequence"/>
</dbReference>
<dbReference type="InterPro" id="IPR037489">
    <property type="entry name" value="RAD52-like"/>
</dbReference>
<evidence type="ECO:0000313" key="2">
    <source>
        <dbReference type="Proteomes" id="UP001632038"/>
    </source>
</evidence>
<organism evidence="1 2">
    <name type="scientific">Castilleja foliolosa</name>
    <dbReference type="NCBI Taxonomy" id="1961234"/>
    <lineage>
        <taxon>Eukaryota</taxon>
        <taxon>Viridiplantae</taxon>
        <taxon>Streptophyta</taxon>
        <taxon>Embryophyta</taxon>
        <taxon>Tracheophyta</taxon>
        <taxon>Spermatophyta</taxon>
        <taxon>Magnoliopsida</taxon>
        <taxon>eudicotyledons</taxon>
        <taxon>Gunneridae</taxon>
        <taxon>Pentapetalae</taxon>
        <taxon>asterids</taxon>
        <taxon>lamiids</taxon>
        <taxon>Lamiales</taxon>
        <taxon>Orobanchaceae</taxon>
        <taxon>Pedicularideae</taxon>
        <taxon>Castillejinae</taxon>
        <taxon>Castilleja</taxon>
    </lineage>
</organism>
<evidence type="ECO:0008006" key="3">
    <source>
        <dbReference type="Google" id="ProtNLM"/>
    </source>
</evidence>
<dbReference type="AlphaFoldDB" id="A0ABD3DCR6"/>
<proteinExistence type="predicted"/>
<accession>A0ABD3DCR6</accession>
<reference evidence="2" key="1">
    <citation type="journal article" date="2024" name="IScience">
        <title>Strigolactones Initiate the Formation of Haustorium-like Structures in Castilleja.</title>
        <authorList>
            <person name="Buerger M."/>
            <person name="Peterson D."/>
            <person name="Chory J."/>
        </authorList>
    </citation>
    <scope>NUCLEOTIDE SEQUENCE [LARGE SCALE GENOMIC DNA]</scope>
</reference>